<organism evidence="1">
    <name type="scientific">Anguilla anguilla</name>
    <name type="common">European freshwater eel</name>
    <name type="synonym">Muraena anguilla</name>
    <dbReference type="NCBI Taxonomy" id="7936"/>
    <lineage>
        <taxon>Eukaryota</taxon>
        <taxon>Metazoa</taxon>
        <taxon>Chordata</taxon>
        <taxon>Craniata</taxon>
        <taxon>Vertebrata</taxon>
        <taxon>Euteleostomi</taxon>
        <taxon>Actinopterygii</taxon>
        <taxon>Neopterygii</taxon>
        <taxon>Teleostei</taxon>
        <taxon>Anguilliformes</taxon>
        <taxon>Anguillidae</taxon>
        <taxon>Anguilla</taxon>
    </lineage>
</organism>
<sequence>MTDTVQKYVISDEKHLQRNTYRPLSIRYYLESGPDIESVDTGIVLGCMK</sequence>
<dbReference type="EMBL" id="GBXM01027467">
    <property type="protein sequence ID" value="JAH81110.1"/>
    <property type="molecule type" value="Transcribed_RNA"/>
</dbReference>
<proteinExistence type="predicted"/>
<protein>
    <submittedName>
        <fullName evidence="1">Uncharacterized protein</fullName>
    </submittedName>
</protein>
<reference evidence="1" key="1">
    <citation type="submission" date="2014-11" db="EMBL/GenBank/DDBJ databases">
        <authorList>
            <person name="Amaro Gonzalez C."/>
        </authorList>
    </citation>
    <scope>NUCLEOTIDE SEQUENCE</scope>
</reference>
<reference evidence="1" key="2">
    <citation type="journal article" date="2015" name="Fish Shellfish Immunol.">
        <title>Early steps in the European eel (Anguilla anguilla)-Vibrio vulnificus interaction in the gills: Role of the RtxA13 toxin.</title>
        <authorList>
            <person name="Callol A."/>
            <person name="Pajuelo D."/>
            <person name="Ebbesson L."/>
            <person name="Teles M."/>
            <person name="MacKenzie S."/>
            <person name="Amaro C."/>
        </authorList>
    </citation>
    <scope>NUCLEOTIDE SEQUENCE</scope>
</reference>
<dbReference type="AlphaFoldDB" id="A0A0E9VUU2"/>
<evidence type="ECO:0000313" key="1">
    <source>
        <dbReference type="EMBL" id="JAH81110.1"/>
    </source>
</evidence>
<accession>A0A0E9VUU2</accession>
<name>A0A0E9VUU2_ANGAN</name>